<dbReference type="Gene3D" id="3.30.300.30">
    <property type="match status" value="1"/>
</dbReference>
<keyword evidence="1" id="KW-0596">Phosphopantetheine</keyword>
<dbReference type="InterPro" id="IPR042099">
    <property type="entry name" value="ANL_N_sf"/>
</dbReference>
<dbReference type="InterPro" id="IPR006162">
    <property type="entry name" value="Ppantetheine_attach_site"/>
</dbReference>
<dbReference type="Pfam" id="PF00501">
    <property type="entry name" value="AMP-binding"/>
    <property type="match status" value="1"/>
</dbReference>
<dbReference type="InterPro" id="IPR020845">
    <property type="entry name" value="AMP-binding_CS"/>
</dbReference>
<dbReference type="InterPro" id="IPR025110">
    <property type="entry name" value="AMP-bd_C"/>
</dbReference>
<dbReference type="Gene3D" id="3.30.559.30">
    <property type="entry name" value="Nonribosomal peptide synthetase, condensation domain"/>
    <property type="match status" value="2"/>
</dbReference>
<dbReference type="SUPFAM" id="SSF56801">
    <property type="entry name" value="Acetyl-CoA synthetase-like"/>
    <property type="match status" value="1"/>
</dbReference>
<dbReference type="Proteomes" id="UP001211907">
    <property type="component" value="Unassembled WGS sequence"/>
</dbReference>
<dbReference type="GO" id="GO:0043041">
    <property type="term" value="P:amino acid activation for nonribosomal peptide biosynthetic process"/>
    <property type="evidence" value="ECO:0007669"/>
    <property type="project" value="TreeGrafter"/>
</dbReference>
<organism evidence="5 6">
    <name type="scientific">Physocladia obscura</name>
    <dbReference type="NCBI Taxonomy" id="109957"/>
    <lineage>
        <taxon>Eukaryota</taxon>
        <taxon>Fungi</taxon>
        <taxon>Fungi incertae sedis</taxon>
        <taxon>Chytridiomycota</taxon>
        <taxon>Chytridiomycota incertae sedis</taxon>
        <taxon>Chytridiomycetes</taxon>
        <taxon>Chytridiales</taxon>
        <taxon>Chytriomycetaceae</taxon>
        <taxon>Physocladia</taxon>
    </lineage>
</organism>
<dbReference type="EMBL" id="JADGJH010002819">
    <property type="protein sequence ID" value="KAJ3094646.1"/>
    <property type="molecule type" value="Genomic_DNA"/>
</dbReference>
<dbReference type="InterPro" id="IPR000873">
    <property type="entry name" value="AMP-dep_synth/lig_dom"/>
</dbReference>
<dbReference type="InterPro" id="IPR045851">
    <property type="entry name" value="AMP-bd_C_sf"/>
</dbReference>
<dbReference type="Pfam" id="PF00550">
    <property type="entry name" value="PP-binding"/>
    <property type="match status" value="1"/>
</dbReference>
<evidence type="ECO:0000259" key="4">
    <source>
        <dbReference type="PROSITE" id="PS50075"/>
    </source>
</evidence>
<dbReference type="CDD" id="cd19542">
    <property type="entry name" value="CT_NRPS-like"/>
    <property type="match status" value="1"/>
</dbReference>
<keyword evidence="2" id="KW-0597">Phosphoprotein</keyword>
<feature type="domain" description="Carrier" evidence="4">
    <location>
        <begin position="995"/>
        <end position="1070"/>
    </location>
</feature>
<dbReference type="InterPro" id="IPR010071">
    <property type="entry name" value="AA_adenyl_dom"/>
</dbReference>
<dbReference type="PANTHER" id="PTHR45527:SF1">
    <property type="entry name" value="FATTY ACID SYNTHASE"/>
    <property type="match status" value="1"/>
</dbReference>
<dbReference type="PROSITE" id="PS50075">
    <property type="entry name" value="CARRIER"/>
    <property type="match status" value="1"/>
</dbReference>
<dbReference type="NCBIfam" id="TIGR01733">
    <property type="entry name" value="AA-adenyl-dom"/>
    <property type="match status" value="1"/>
</dbReference>
<comment type="caution">
    <text evidence="5">The sequence shown here is derived from an EMBL/GenBank/DDBJ whole genome shotgun (WGS) entry which is preliminary data.</text>
</comment>
<dbReference type="Gene3D" id="1.10.1200.10">
    <property type="entry name" value="ACP-like"/>
    <property type="match status" value="1"/>
</dbReference>
<dbReference type="Gene3D" id="3.40.50.12780">
    <property type="entry name" value="N-terminal domain of ligase-like"/>
    <property type="match status" value="1"/>
</dbReference>
<reference evidence="5" key="1">
    <citation type="submission" date="2020-05" db="EMBL/GenBank/DDBJ databases">
        <title>Phylogenomic resolution of chytrid fungi.</title>
        <authorList>
            <person name="Stajich J.E."/>
            <person name="Amses K."/>
            <person name="Simmons R."/>
            <person name="Seto K."/>
            <person name="Myers J."/>
            <person name="Bonds A."/>
            <person name="Quandt C.A."/>
            <person name="Barry K."/>
            <person name="Liu P."/>
            <person name="Grigoriev I."/>
            <person name="Longcore J.E."/>
            <person name="James T.Y."/>
        </authorList>
    </citation>
    <scope>NUCLEOTIDE SEQUENCE</scope>
    <source>
        <strain evidence="5">JEL0513</strain>
    </source>
</reference>
<dbReference type="SUPFAM" id="SSF47336">
    <property type="entry name" value="ACP-like"/>
    <property type="match status" value="1"/>
</dbReference>
<gene>
    <name evidence="5" type="ORF">HK100_006071</name>
</gene>
<sequence length="1492" mass="165257">MTTMALQSGFTFTVSDVFQNPVLAHLAAHNSPNLTIFEKDDGLPLVSDVQFNGIVNTCALDLNGIDAIYPVLPLQAGMIIETMRDSSKYVMHQAWNVDCERVSLSAIKSAWYQLVDSHSVLRTRFVYTPEGVFQVVLKAGCDASFKIVKVANDFDGDWESFLQSDLKESFNIESECPRRLTLYTSDDGSQLRMVLTIHHAIYDGQSLGIMLRDLIGAVFGTSIISGTQYRSVLKYVTSRSANEMEVYWKSQLAGIQPAQTLKLRGESSHSESRNTTTRIWTKRETKKVFEICKTKKITVANFMRTVWALTLSYYTRDTDVVFGDVHSGRDLPIENIGSVVGLLINTVPLRISLSGGADFFEIARIIQVTYGESLPHSYVSLADIQQWCGLSGENQMFNSIFAYQSFENVPDNAENSAFTPIKSGGSVADGLVVEVEASESLLWRISYDDMVMTEWHVDCMLAKTYDIINRVLDRGNIEKVLVQELRDLTEADQSRIFEFSSPKYDVSCKYELFQSAFEHHAQVAPEIIAIESERVSFSYSELDMRANALANELRSRGVTRGMNIGILTVRCGETSIAILGVLKTGATYVPLDAGFPSDRLMTICEEAGVSHVVYTPLAASCVDSLLISQENCIPVNPSANLNKLNVSKPEVNISGDDIAFIVFTSGSTGKPKGVPVHHYGITRLMADPIIAKNILSGDRVSQVMAIGFDFSQYELFVSLSVGATACFKESNPYSVFTEVDVVHITPTALSSYDLESLANVRVIFCAGEPLPDALAKKWSSSKIFINAYGPTETSVYSSAALIEPNSSEIVSIGKPLFDTDTYILDSNLQMVPVGVVGEMFIGGACVTSGYINNPQQTIERFIPNSVRKSGKLMYRTGDMARWLPSGNIQILGRIDDQVKLRGYRIELDEITSVICKHSAVQFACAVVKNNILVAYVSPKDVTISSLREHVGKHLPHYMVPSIFQLADRLPMNTNGKVDRLKLKNLALEDLVEASVVLSEEEQKLATIWSQILGTDVPISKNTTFFSLGGNSLSAIKMVSAACMSGFKFTVADVFQRPVLEDLATFWSDSLEISQSLGEEILITNDILEKIYQCLEIELDETNQVESVYPTLPLQMGMLVETLKNSSQYVITQSWDLCGDIVNLANIQIAWKSLIQCHDVLRIRFAFTESGIYQVVLKEAINFEVEYLSWTADEMALKYETFVSDKMATGFDLAKEPLRRLSVISVEGTDKLRVVLTIHHAIYDGQSLGILVSDFFNSICGHRIQQSLKFQVVVSHLLKRSQKESKDYWENAMQGIEPVSPLKLSGSSEIKSGAATKFICWSGSAADKIAFIARKLNVTLASVLRSVWAVLMSYYSRSSDVIFGEVLSGRNLALNGVERAVGLLINTVPIRVQLEDCTFAELVWNLHKFYARSIEFSHASLVDIKQWANIPSSQSMYQSMFVLQEFEVSINDSLPFLVEEKSTPSALESTDLIGQFGIGSSDASVSCSISYNS</sequence>
<dbReference type="GO" id="GO:0031177">
    <property type="term" value="F:phosphopantetheine binding"/>
    <property type="evidence" value="ECO:0007669"/>
    <property type="project" value="TreeGrafter"/>
</dbReference>
<accession>A0AAD5XBJ3</accession>
<evidence type="ECO:0000313" key="5">
    <source>
        <dbReference type="EMBL" id="KAJ3094646.1"/>
    </source>
</evidence>
<evidence type="ECO:0000256" key="1">
    <source>
        <dbReference type="ARBA" id="ARBA00022450"/>
    </source>
</evidence>
<dbReference type="InterPro" id="IPR023213">
    <property type="entry name" value="CAT-like_dom_sf"/>
</dbReference>
<dbReference type="Gene3D" id="3.30.559.10">
    <property type="entry name" value="Chloramphenicol acetyltransferase-like domain"/>
    <property type="match status" value="2"/>
</dbReference>
<evidence type="ECO:0000256" key="2">
    <source>
        <dbReference type="ARBA" id="ARBA00022553"/>
    </source>
</evidence>
<evidence type="ECO:0000256" key="3">
    <source>
        <dbReference type="ARBA" id="ARBA00022598"/>
    </source>
</evidence>
<dbReference type="SUPFAM" id="SSF52777">
    <property type="entry name" value="CoA-dependent acyltransferases"/>
    <property type="match status" value="4"/>
</dbReference>
<dbReference type="InterPro" id="IPR009081">
    <property type="entry name" value="PP-bd_ACP"/>
</dbReference>
<dbReference type="PROSITE" id="PS00012">
    <property type="entry name" value="PHOSPHOPANTETHEINE"/>
    <property type="match status" value="1"/>
</dbReference>
<proteinExistence type="predicted"/>
<evidence type="ECO:0000313" key="6">
    <source>
        <dbReference type="Proteomes" id="UP001211907"/>
    </source>
</evidence>
<dbReference type="PROSITE" id="PS00455">
    <property type="entry name" value="AMP_BINDING"/>
    <property type="match status" value="1"/>
</dbReference>
<dbReference type="GO" id="GO:0016874">
    <property type="term" value="F:ligase activity"/>
    <property type="evidence" value="ECO:0007669"/>
    <property type="project" value="UniProtKB-KW"/>
</dbReference>
<keyword evidence="6" id="KW-1185">Reference proteome</keyword>
<dbReference type="Pfam" id="PF00668">
    <property type="entry name" value="Condensation"/>
    <property type="match status" value="2"/>
</dbReference>
<dbReference type="InterPro" id="IPR036736">
    <property type="entry name" value="ACP-like_sf"/>
</dbReference>
<dbReference type="InterPro" id="IPR001242">
    <property type="entry name" value="Condensation_dom"/>
</dbReference>
<keyword evidence="3" id="KW-0436">Ligase</keyword>
<dbReference type="GO" id="GO:0044550">
    <property type="term" value="P:secondary metabolite biosynthetic process"/>
    <property type="evidence" value="ECO:0007669"/>
    <property type="project" value="TreeGrafter"/>
</dbReference>
<dbReference type="Pfam" id="PF13193">
    <property type="entry name" value="AMP-binding_C"/>
    <property type="match status" value="1"/>
</dbReference>
<dbReference type="CDD" id="cd05930">
    <property type="entry name" value="A_NRPS"/>
    <property type="match status" value="1"/>
</dbReference>
<name>A0AAD5XBJ3_9FUNG</name>
<feature type="non-terminal residue" evidence="5">
    <location>
        <position position="1492"/>
    </location>
</feature>
<dbReference type="PANTHER" id="PTHR45527">
    <property type="entry name" value="NONRIBOSOMAL PEPTIDE SYNTHETASE"/>
    <property type="match status" value="1"/>
</dbReference>
<protein>
    <recommendedName>
        <fullName evidence="4">Carrier domain-containing protein</fullName>
    </recommendedName>
</protein>
<dbReference type="GO" id="GO:0005737">
    <property type="term" value="C:cytoplasm"/>
    <property type="evidence" value="ECO:0007669"/>
    <property type="project" value="TreeGrafter"/>
</dbReference>